<gene>
    <name evidence="8" type="ORF">NBR_LOCUS13752</name>
</gene>
<dbReference type="InterPro" id="IPR011013">
    <property type="entry name" value="Gal_mutarotase_sf_dom"/>
</dbReference>
<name>A0A0N4YBC4_NIPBR</name>
<dbReference type="InterPro" id="IPR013780">
    <property type="entry name" value="Glyco_hydro_b"/>
</dbReference>
<dbReference type="InterPro" id="IPR011330">
    <property type="entry name" value="Glyco_hydro/deAcase_b/a-brl"/>
</dbReference>
<dbReference type="InterPro" id="IPR028995">
    <property type="entry name" value="Glyco_hydro_57/38_cen_sf"/>
</dbReference>
<dbReference type="InterPro" id="IPR015341">
    <property type="entry name" value="Glyco_hydro_38_cen"/>
</dbReference>
<evidence type="ECO:0000259" key="7">
    <source>
        <dbReference type="SMART" id="SM00872"/>
    </source>
</evidence>
<dbReference type="Gene3D" id="1.20.1270.50">
    <property type="entry name" value="Glycoside hydrolase family 38, central domain"/>
    <property type="match status" value="1"/>
</dbReference>
<dbReference type="GO" id="GO:0046872">
    <property type="term" value="F:metal ion binding"/>
    <property type="evidence" value="ECO:0007669"/>
    <property type="project" value="UniProtKB-KW"/>
</dbReference>
<evidence type="ECO:0000256" key="1">
    <source>
        <dbReference type="ARBA" id="ARBA00001947"/>
    </source>
</evidence>
<dbReference type="GO" id="GO:0006013">
    <property type="term" value="P:mannose metabolic process"/>
    <property type="evidence" value="ECO:0007669"/>
    <property type="project" value="InterPro"/>
</dbReference>
<comment type="cofactor">
    <cofactor evidence="1">
        <name>Zn(2+)</name>
        <dbReference type="ChEBI" id="CHEBI:29105"/>
    </cofactor>
</comment>
<dbReference type="InterPro" id="IPR027291">
    <property type="entry name" value="Glyco_hydro_38_N_sf"/>
</dbReference>
<dbReference type="GO" id="GO:0006491">
    <property type="term" value="P:N-glycan processing"/>
    <property type="evidence" value="ECO:0007669"/>
    <property type="project" value="TreeGrafter"/>
</dbReference>
<dbReference type="SUPFAM" id="SSF88688">
    <property type="entry name" value="Families 57/38 glycoside transferase middle domain"/>
    <property type="match status" value="1"/>
</dbReference>
<evidence type="ECO:0000313" key="8">
    <source>
        <dbReference type="EMBL" id="VDL77341.1"/>
    </source>
</evidence>
<dbReference type="PANTHER" id="PTHR11607">
    <property type="entry name" value="ALPHA-MANNOSIDASE"/>
    <property type="match status" value="1"/>
</dbReference>
<accession>A0A0N4YBC4</accession>
<dbReference type="InterPro" id="IPR050843">
    <property type="entry name" value="Glycosyl_Hydrlase_38"/>
</dbReference>
<keyword evidence="9" id="KW-1185">Reference proteome</keyword>
<evidence type="ECO:0000256" key="5">
    <source>
        <dbReference type="ARBA" id="ARBA00022833"/>
    </source>
</evidence>
<evidence type="ECO:0000256" key="4">
    <source>
        <dbReference type="ARBA" id="ARBA00022801"/>
    </source>
</evidence>
<dbReference type="Gene3D" id="3.20.110.10">
    <property type="entry name" value="Glycoside hydrolase 38, N terminal domain"/>
    <property type="match status" value="1"/>
</dbReference>
<dbReference type="OMA" id="MHGDDFR"/>
<proteinExistence type="inferred from homology"/>
<dbReference type="Gene3D" id="2.60.40.1180">
    <property type="entry name" value="Golgi alpha-mannosidase II"/>
    <property type="match status" value="1"/>
</dbReference>
<dbReference type="EMBL" id="UYSL01021134">
    <property type="protein sequence ID" value="VDL77341.1"/>
    <property type="molecule type" value="Genomic_DNA"/>
</dbReference>
<evidence type="ECO:0000313" key="10">
    <source>
        <dbReference type="WBParaSite" id="NBR_0001375101-mRNA-1"/>
    </source>
</evidence>
<dbReference type="AlphaFoldDB" id="A0A0N4YBC4"/>
<dbReference type="PANTHER" id="PTHR11607:SF71">
    <property type="entry name" value="ALPHA-MANNOSIDASE"/>
    <property type="match status" value="1"/>
</dbReference>
<keyword evidence="6" id="KW-0326">Glycosidase</keyword>
<keyword evidence="5" id="KW-0862">Zinc</keyword>
<dbReference type="GO" id="GO:0030246">
    <property type="term" value="F:carbohydrate binding"/>
    <property type="evidence" value="ECO:0007669"/>
    <property type="project" value="InterPro"/>
</dbReference>
<dbReference type="GO" id="GO:0000139">
    <property type="term" value="C:Golgi membrane"/>
    <property type="evidence" value="ECO:0007669"/>
    <property type="project" value="TreeGrafter"/>
</dbReference>
<dbReference type="SUPFAM" id="SSF74650">
    <property type="entry name" value="Galactose mutarotase-like"/>
    <property type="match status" value="1"/>
</dbReference>
<comment type="similarity">
    <text evidence="2">Belongs to the glycosyl hydrolase 38 family.</text>
</comment>
<feature type="domain" description="Glycoside hydrolase family 38 central" evidence="7">
    <location>
        <begin position="405"/>
        <end position="484"/>
    </location>
</feature>
<reference evidence="10" key="1">
    <citation type="submission" date="2017-02" db="UniProtKB">
        <authorList>
            <consortium name="WormBaseParasite"/>
        </authorList>
    </citation>
    <scope>IDENTIFICATION</scope>
</reference>
<keyword evidence="4" id="KW-0378">Hydrolase</keyword>
<dbReference type="GO" id="GO:0004559">
    <property type="term" value="F:alpha-mannosidase activity"/>
    <property type="evidence" value="ECO:0007669"/>
    <property type="project" value="InterPro"/>
</dbReference>
<dbReference type="InterPro" id="IPR000602">
    <property type="entry name" value="Glyco_hydro_38_N"/>
</dbReference>
<dbReference type="Proteomes" id="UP000271162">
    <property type="component" value="Unassembled WGS sequence"/>
</dbReference>
<organism evidence="10">
    <name type="scientific">Nippostrongylus brasiliensis</name>
    <name type="common">Rat hookworm</name>
    <dbReference type="NCBI Taxonomy" id="27835"/>
    <lineage>
        <taxon>Eukaryota</taxon>
        <taxon>Metazoa</taxon>
        <taxon>Ecdysozoa</taxon>
        <taxon>Nematoda</taxon>
        <taxon>Chromadorea</taxon>
        <taxon>Rhabditida</taxon>
        <taxon>Rhabditina</taxon>
        <taxon>Rhabditomorpha</taxon>
        <taxon>Strongyloidea</taxon>
        <taxon>Heligmosomidae</taxon>
        <taxon>Nippostrongylus</taxon>
    </lineage>
</organism>
<protein>
    <submittedName>
        <fullName evidence="10">Alpha-mannosidase</fullName>
    </submittedName>
</protein>
<reference evidence="8 9" key="2">
    <citation type="submission" date="2018-11" db="EMBL/GenBank/DDBJ databases">
        <authorList>
            <consortium name="Pathogen Informatics"/>
        </authorList>
    </citation>
    <scope>NUCLEOTIDE SEQUENCE [LARGE SCALE GENOMIC DNA]</scope>
</reference>
<dbReference type="Pfam" id="PF01074">
    <property type="entry name" value="Glyco_hydro_38N"/>
    <property type="match status" value="1"/>
</dbReference>
<dbReference type="Pfam" id="PF09261">
    <property type="entry name" value="Alpha-mann_mid"/>
    <property type="match status" value="1"/>
</dbReference>
<evidence type="ECO:0000256" key="2">
    <source>
        <dbReference type="ARBA" id="ARBA00009792"/>
    </source>
</evidence>
<dbReference type="SUPFAM" id="SSF88713">
    <property type="entry name" value="Glycoside hydrolase/deacetylase"/>
    <property type="match status" value="1"/>
</dbReference>
<dbReference type="WBParaSite" id="NBR_0001375101-mRNA-1">
    <property type="protein sequence ID" value="NBR_0001375101-mRNA-1"/>
    <property type="gene ID" value="NBR_0001375101"/>
</dbReference>
<evidence type="ECO:0000256" key="3">
    <source>
        <dbReference type="ARBA" id="ARBA00022723"/>
    </source>
</evidence>
<dbReference type="InterPro" id="IPR037094">
    <property type="entry name" value="Glyco_hydro_38_cen_sf"/>
</dbReference>
<sequence length="1014" mass="115111">MVRPIFRRKFRYIALITTAIFVLLYTRRDTIPHLKLSTLPKYDTSLHTTHLDTTEIAEWEKSRKEGRAKPQENVPPVPHEELEIIVVPFSHADPGWLKTFDSYSNDTNRILSSAHEFLMANKDVTFLWAETIFLERWWLKQNDSVKRDMRNLVKEKRLDLVTGSWVMSDEATVYYPTSVDNIVEGFHFIHNEFGMKPSLFATLDPFGLSNSMAYLYTQAGVHREVINRVSAETKEVLRSNRGFLFNWQQYFDDSKSSAMLTHLLYAHYDIWSSCGPDSKKCCQFDIWTNKVGRWCSLSKEITLEDAEQKANTFVEQLKIMAGTYTSNVVMMLFGDDFRFSSLEEWEAQYSSLQRLFDEINKRDENIRIRFGTVSAYFDELEASYKSSRTTPPSLTGDFFPYQTSHEWTGYYSTRPFFKAQERRLLWMLHTADLLFALRHQQLPKTKEISELLKKARRVLLLFQHHDAITGTSRKHVMQDYSKQLHEAALSTESVIKKALAVTESTVNEFIEYIANNNATTALKVLKITDKQIFVSILNTLPYRLEDIVSVRVNSSQVGVVQEDGKPVESQLDPYINRGEIDNATFLLSFRVRLLPLAKSTFILKSDTLAVVPEVRTAAEFVNKISNNISDVFKIAPFSTPTFSMKGGAIESTNDALTGGLMGVTVSGSKTRIDLGHEFLVYSSSGGPYSMSVSEYVDYFSMRKLDSYLFVQGPVQDSVHIFTKGLYYALTLKKVGGVQGEQLHYSIHLDVASSKTSEVIKPAGLNHEVAFGLKMPFNESDFYTDSIGLQLLRRRSETFFPMATSAVVEHNEYRITINTNVPHACRLTRGGTVETIIDRSIHTDDGFGLADGLADREDAIANDNLPVDMKFTVLVENQGSSNSELFTTHTPAGHLSVQSTLYPPVVLVGAEKPVVSTFIDTPPAPCHIQLVNVRLLPDGKHLLTIFVNGVTFDLYRQECGNDIKPFLRSYLKQLDVKKLQTTDLSGIDRIGPEINVDQYSPEIVPFKFLSLLLTI</sequence>
<dbReference type="STRING" id="27835.A0A0N4YBC4"/>
<evidence type="ECO:0000256" key="6">
    <source>
        <dbReference type="ARBA" id="ARBA00023295"/>
    </source>
</evidence>
<dbReference type="Gene3D" id="2.70.98.30">
    <property type="entry name" value="Golgi alpha-mannosidase II, domain 4"/>
    <property type="match status" value="1"/>
</dbReference>
<dbReference type="SMART" id="SM00872">
    <property type="entry name" value="Alpha-mann_mid"/>
    <property type="match status" value="1"/>
</dbReference>
<keyword evidence="3" id="KW-0479">Metal-binding</keyword>
<evidence type="ECO:0000313" key="9">
    <source>
        <dbReference type="Proteomes" id="UP000271162"/>
    </source>
</evidence>